<name>A0A8T9T2K8_9BACT</name>
<dbReference type="EMBL" id="CP095053">
    <property type="protein sequence ID" value="UOR07193.1"/>
    <property type="molecule type" value="Genomic_DNA"/>
</dbReference>
<keyword evidence="3" id="KW-1185">Reference proteome</keyword>
<feature type="compositionally biased region" description="Low complexity" evidence="1">
    <location>
        <begin position="48"/>
        <end position="63"/>
    </location>
</feature>
<accession>A0A8T9T2K8</accession>
<reference evidence="2 3" key="1">
    <citation type="submission" date="2022-04" db="EMBL/GenBank/DDBJ databases">
        <title>Hymenobacter sp. isolated from the air.</title>
        <authorList>
            <person name="Won M."/>
            <person name="Lee C.-M."/>
            <person name="Woen H.-Y."/>
            <person name="Kwon S.-W."/>
        </authorList>
    </citation>
    <scope>NUCLEOTIDE SEQUENCE [LARGE SCALE GENOMIC DNA]</scope>
    <source>
        <strain evidence="3">5413 J-13</strain>
    </source>
</reference>
<feature type="region of interest" description="Disordered" evidence="1">
    <location>
        <begin position="34"/>
        <end position="65"/>
    </location>
</feature>
<protein>
    <submittedName>
        <fullName evidence="2">Uncharacterized protein</fullName>
    </submittedName>
</protein>
<evidence type="ECO:0000313" key="3">
    <source>
        <dbReference type="Proteomes" id="UP000829925"/>
    </source>
</evidence>
<organism evidence="2 3">
    <name type="scientific">Hymenobacter aerilatus</name>
    <dbReference type="NCBI Taxonomy" id="2932251"/>
    <lineage>
        <taxon>Bacteria</taxon>
        <taxon>Pseudomonadati</taxon>
        <taxon>Bacteroidota</taxon>
        <taxon>Cytophagia</taxon>
        <taxon>Cytophagales</taxon>
        <taxon>Hymenobacteraceae</taxon>
        <taxon>Hymenobacter</taxon>
    </lineage>
</organism>
<proteinExistence type="predicted"/>
<dbReference type="Proteomes" id="UP000829925">
    <property type="component" value="Chromosome"/>
</dbReference>
<dbReference type="RefSeq" id="WP_245096761.1">
    <property type="nucleotide sequence ID" value="NZ_CP095053.1"/>
</dbReference>
<dbReference type="AlphaFoldDB" id="A0A8T9T2K8"/>
<evidence type="ECO:0000256" key="1">
    <source>
        <dbReference type="SAM" id="MobiDB-lite"/>
    </source>
</evidence>
<dbReference type="KEGG" id="haei:MUN82_08860"/>
<gene>
    <name evidence="2" type="ORF">MUN82_08860</name>
</gene>
<sequence length="162" mass="17821">MNTKLTPAQLAMQVAGLTLKQRVAFLKSLLTHIPSPTKAKPPSKKPAAKPTTSARTPKPKATPVLDMLTGAGRGASLPGYKDPKPLAESYIAEYAVLLPAEWGMLQMRQIASAASKACKRDKTKTHGQTTLHGQKCYWQLKTRMGLHEWPKEAQEHIKKQNE</sequence>
<evidence type="ECO:0000313" key="2">
    <source>
        <dbReference type="EMBL" id="UOR07193.1"/>
    </source>
</evidence>